<comment type="caution">
    <text evidence="8">The sequence shown here is derived from an EMBL/GenBank/DDBJ whole genome shotgun (WGS) entry which is preliminary data.</text>
</comment>
<gene>
    <name evidence="8" type="primary">EMS1_5</name>
    <name evidence="8" type="ORF">CK203_004496</name>
</gene>
<dbReference type="InterPro" id="IPR013210">
    <property type="entry name" value="LRR_N_plant-typ"/>
</dbReference>
<comment type="subcellular location">
    <subcellularLocation>
        <location evidence="1">Membrane</location>
    </subcellularLocation>
</comment>
<dbReference type="Pfam" id="PF08263">
    <property type="entry name" value="LRRNT_2"/>
    <property type="match status" value="1"/>
</dbReference>
<dbReference type="Proteomes" id="UP000288805">
    <property type="component" value="Unassembled WGS sequence"/>
</dbReference>
<evidence type="ECO:0000256" key="6">
    <source>
        <dbReference type="ARBA" id="ARBA00023180"/>
    </source>
</evidence>
<dbReference type="InterPro" id="IPR032675">
    <property type="entry name" value="LRR_dom_sf"/>
</dbReference>
<dbReference type="EMBL" id="QGNW01000007">
    <property type="protein sequence ID" value="RVX20035.1"/>
    <property type="molecule type" value="Genomic_DNA"/>
</dbReference>
<keyword evidence="8" id="KW-0675">Receptor</keyword>
<dbReference type="InterPro" id="IPR001611">
    <property type="entry name" value="Leu-rich_rpt"/>
</dbReference>
<evidence type="ECO:0000256" key="2">
    <source>
        <dbReference type="ARBA" id="ARBA00022614"/>
    </source>
</evidence>
<dbReference type="InterPro" id="IPR053038">
    <property type="entry name" value="RLP_Defense"/>
</dbReference>
<dbReference type="PANTHER" id="PTHR48064:SF6">
    <property type="entry name" value="RECEPTOR-LIKE PROTEIN KINASE 2"/>
    <property type="match status" value="1"/>
</dbReference>
<sequence length="601" mass="66574">MFSSLTKLTYLNLSNAIRTPLQPKLQTHFPKMLVPYLVTSILIMFLPQFRLIAGASQSLAKKIECANLHGSIFTLLNCKNSIYNLQNFLSSISSFGYQFSHGKIIGFHQPDSETFNGTIDVEDGRQEFFHGIVFLGLCNRILGTFEVLSLINCIENHQMLDNMLARVSWAALLNFKSSLADHSNRWSSWQGQNCCSRLGIRCSDLLHAIAVDLRNPNPDSFILNINSQLVSTSDSKTSTAVQGTISPSLFSLHHLRYLDLSFNDFMFSKLPTGFSNLTRLTYLSLENAMFSDSITTQFANLTSLRWLDLSCSLKIVDEPQVASPLQLWSFWHGSSKPVSTSSPFSENDFNSLASAIPKELANLTALSVLDLSSANLHGSIPFLPQLQELYVGNNLDIAINLSSMFAVPWTHLERLDIQSTQVIGSIPASFTNTTSLVQFTARNCGIQGHLSQLFQNLNSLQLVSLMENSLDGPIPDSICKISSLQCLLLAFNSLTGRLADFISQLTNFIQISGLTLKVDQSPFLPIFHPQFLELSSCDIGGGIPDFLSNLTQLAFLSLANNSLSGTIPSWLFNLPKLNYLDLAWDIKFSQEQSSRAYSSGV</sequence>
<evidence type="ECO:0000256" key="5">
    <source>
        <dbReference type="ARBA" id="ARBA00023136"/>
    </source>
</evidence>
<keyword evidence="5" id="KW-0472">Membrane</keyword>
<dbReference type="AlphaFoldDB" id="A0A438KFP6"/>
<evidence type="ECO:0000313" key="8">
    <source>
        <dbReference type="EMBL" id="RVX20035.1"/>
    </source>
</evidence>
<dbReference type="Pfam" id="PF00560">
    <property type="entry name" value="LRR_1"/>
    <property type="match status" value="3"/>
</dbReference>
<protein>
    <submittedName>
        <fullName evidence="8">Leucine-rich repeat receptor protein kinase EMS1</fullName>
    </submittedName>
</protein>
<feature type="domain" description="Leucine-rich repeat-containing N-terminal plant-type" evidence="7">
    <location>
        <begin position="170"/>
        <end position="203"/>
    </location>
</feature>
<dbReference type="GO" id="GO:0016020">
    <property type="term" value="C:membrane"/>
    <property type="evidence" value="ECO:0007669"/>
    <property type="project" value="UniProtKB-SubCell"/>
</dbReference>
<organism evidence="8 9">
    <name type="scientific">Vitis vinifera</name>
    <name type="common">Grape</name>
    <dbReference type="NCBI Taxonomy" id="29760"/>
    <lineage>
        <taxon>Eukaryota</taxon>
        <taxon>Viridiplantae</taxon>
        <taxon>Streptophyta</taxon>
        <taxon>Embryophyta</taxon>
        <taxon>Tracheophyta</taxon>
        <taxon>Spermatophyta</taxon>
        <taxon>Magnoliopsida</taxon>
        <taxon>eudicotyledons</taxon>
        <taxon>Gunneridae</taxon>
        <taxon>Pentapetalae</taxon>
        <taxon>rosids</taxon>
        <taxon>Vitales</taxon>
        <taxon>Vitaceae</taxon>
        <taxon>Viteae</taxon>
        <taxon>Vitis</taxon>
    </lineage>
</organism>
<evidence type="ECO:0000313" key="9">
    <source>
        <dbReference type="Proteomes" id="UP000288805"/>
    </source>
</evidence>
<reference evidence="8 9" key="1">
    <citation type="journal article" date="2018" name="PLoS Genet.">
        <title>Population sequencing reveals clonal diversity and ancestral inbreeding in the grapevine cultivar Chardonnay.</title>
        <authorList>
            <person name="Roach M.J."/>
            <person name="Johnson D.L."/>
            <person name="Bohlmann J."/>
            <person name="van Vuuren H.J."/>
            <person name="Jones S.J."/>
            <person name="Pretorius I.S."/>
            <person name="Schmidt S.A."/>
            <person name="Borneman A.R."/>
        </authorList>
    </citation>
    <scope>NUCLEOTIDE SEQUENCE [LARGE SCALE GENOMIC DNA]</scope>
    <source>
        <strain evidence="9">cv. Chardonnay</strain>
        <tissue evidence="8">Leaf</tissue>
    </source>
</reference>
<keyword evidence="3" id="KW-0732">Signal</keyword>
<keyword evidence="4" id="KW-0677">Repeat</keyword>
<keyword evidence="8" id="KW-0808">Transferase</keyword>
<evidence type="ECO:0000259" key="7">
    <source>
        <dbReference type="Pfam" id="PF08263"/>
    </source>
</evidence>
<dbReference type="GO" id="GO:0016301">
    <property type="term" value="F:kinase activity"/>
    <property type="evidence" value="ECO:0007669"/>
    <property type="project" value="UniProtKB-KW"/>
</dbReference>
<dbReference type="SUPFAM" id="SSF52047">
    <property type="entry name" value="RNI-like"/>
    <property type="match status" value="1"/>
</dbReference>
<evidence type="ECO:0000256" key="1">
    <source>
        <dbReference type="ARBA" id="ARBA00004370"/>
    </source>
</evidence>
<accession>A0A438KFP6</accession>
<keyword evidence="2" id="KW-0433">Leucine-rich repeat</keyword>
<evidence type="ECO:0000256" key="4">
    <source>
        <dbReference type="ARBA" id="ARBA00022737"/>
    </source>
</evidence>
<keyword evidence="8" id="KW-0418">Kinase</keyword>
<name>A0A438KFP6_VITVI</name>
<dbReference type="PANTHER" id="PTHR48064">
    <property type="entry name" value="OS01G0750400 PROTEIN"/>
    <property type="match status" value="1"/>
</dbReference>
<proteinExistence type="predicted"/>
<dbReference type="Gene3D" id="3.80.10.10">
    <property type="entry name" value="Ribonuclease Inhibitor"/>
    <property type="match status" value="2"/>
</dbReference>
<evidence type="ECO:0000256" key="3">
    <source>
        <dbReference type="ARBA" id="ARBA00022729"/>
    </source>
</evidence>
<keyword evidence="6" id="KW-0325">Glycoprotein</keyword>
<dbReference type="FunFam" id="3.80.10.10:FF:000041">
    <property type="entry name" value="LRR receptor-like serine/threonine-protein kinase ERECTA"/>
    <property type="match status" value="1"/>
</dbReference>